<evidence type="ECO:0008006" key="5">
    <source>
        <dbReference type="Google" id="ProtNLM"/>
    </source>
</evidence>
<feature type="compositionally biased region" description="Polar residues" evidence="1">
    <location>
        <begin position="260"/>
        <end position="276"/>
    </location>
</feature>
<evidence type="ECO:0000313" key="3">
    <source>
        <dbReference type="EMBL" id="EAN31516.1"/>
    </source>
</evidence>
<dbReference type="GeneID" id="3500506"/>
<dbReference type="AlphaFoldDB" id="Q4N323"/>
<feature type="signal peptide" evidence="2">
    <location>
        <begin position="1"/>
        <end position="19"/>
    </location>
</feature>
<feature type="compositionally biased region" description="Basic and acidic residues" evidence="1">
    <location>
        <begin position="213"/>
        <end position="227"/>
    </location>
</feature>
<feature type="compositionally biased region" description="Basic residues" evidence="1">
    <location>
        <begin position="422"/>
        <end position="433"/>
    </location>
</feature>
<feature type="compositionally biased region" description="Polar residues" evidence="1">
    <location>
        <begin position="197"/>
        <end position="211"/>
    </location>
</feature>
<proteinExistence type="predicted"/>
<dbReference type="VEuPathDB" id="PiroplasmaDB:TpMuguga_04g00164"/>
<dbReference type="InParanoid" id="Q4N323"/>
<dbReference type="eggNOG" id="ENOG502QX4U">
    <property type="taxonomic scope" value="Eukaryota"/>
</dbReference>
<feature type="compositionally biased region" description="Low complexity" evidence="1">
    <location>
        <begin position="331"/>
        <end position="356"/>
    </location>
</feature>
<feature type="compositionally biased region" description="Basic and acidic residues" evidence="1">
    <location>
        <begin position="501"/>
        <end position="514"/>
    </location>
</feature>
<sequence length="514" mass="57856">MSHICKIKIIFTLSAIILTDWCICVDHVLEITDYFSFDVQISDSVDDKGQYILYLPWGDTNVTKVNFDGVQIWHNKGGSMRLRFVRYYYAGPDPRIEITHGPEGKETALLYRNMGGIWKCVNQDGGSATASNVGAPEAMDIDQLDFSGLSIDDDNDNENDNDRDTDTDTDKDKDKDKDKDTVDDSGKEEPIYEEMRSISTVPKTPDQQTPPKDSTDDQKSKDSKESTEDLPQEQDLPDSDEDEDEDSEEPIYESMDSFRPQMQSEASTQASVTQPEITEEEMIQHMVTTDDEDNADREEQLTLLSDDNVFSDTYITQSARPEPPKYDPKTRGLTTSSNTSTSSSPAKSRSSSVRSSLGKYFAQPLKRLRSHLTSQSSGTDTDPNYPGDESSKSKLPSDSDSDVDVVVDVETIEEEPPDKKAEKHTRKKLKTRHVRDGDGSSKPSPRPYSSLKIFKKSVKKKDKKKKDKKRKKEEIEPEVIRVELGSDEEDCGDDEQPSTEGPKKDELNKNCKIS</sequence>
<gene>
    <name evidence="3" type="ordered locus">TP04_0164</name>
</gene>
<feature type="compositionally biased region" description="Polar residues" evidence="1">
    <location>
        <begin position="371"/>
        <end position="382"/>
    </location>
</feature>
<feature type="compositionally biased region" description="Polar residues" evidence="1">
    <location>
        <begin position="302"/>
        <end position="319"/>
    </location>
</feature>
<evidence type="ECO:0000256" key="2">
    <source>
        <dbReference type="SAM" id="SignalP"/>
    </source>
</evidence>
<evidence type="ECO:0000313" key="4">
    <source>
        <dbReference type="Proteomes" id="UP000001949"/>
    </source>
</evidence>
<feature type="compositionally biased region" description="Acidic residues" evidence="1">
    <location>
        <begin position="399"/>
        <end position="416"/>
    </location>
</feature>
<protein>
    <recommendedName>
        <fullName evidence="5">Tash1 protein</fullName>
    </recommendedName>
</protein>
<dbReference type="OMA" id="MTHESSG"/>
<feature type="compositionally biased region" description="Basic residues" evidence="1">
    <location>
        <begin position="453"/>
        <end position="471"/>
    </location>
</feature>
<feature type="region of interest" description="Disordered" evidence="1">
    <location>
        <begin position="147"/>
        <end position="514"/>
    </location>
</feature>
<reference evidence="3 4" key="1">
    <citation type="journal article" date="2005" name="Science">
        <title>Genome sequence of Theileria parva, a bovine pathogen that transforms lymphocytes.</title>
        <authorList>
            <person name="Gardner M.J."/>
            <person name="Bishop R."/>
            <person name="Shah T."/>
            <person name="de Villiers E.P."/>
            <person name="Carlton J.M."/>
            <person name="Hall N."/>
            <person name="Ren Q."/>
            <person name="Paulsen I.T."/>
            <person name="Pain A."/>
            <person name="Berriman M."/>
            <person name="Wilson R.J.M."/>
            <person name="Sato S."/>
            <person name="Ralph S.A."/>
            <person name="Mann D.J."/>
            <person name="Xiong Z."/>
            <person name="Shallom S.J."/>
            <person name="Weidman J."/>
            <person name="Jiang L."/>
            <person name="Lynn J."/>
            <person name="Weaver B."/>
            <person name="Shoaibi A."/>
            <person name="Domingo A.R."/>
            <person name="Wasawo D."/>
            <person name="Crabtree J."/>
            <person name="Wortman J.R."/>
            <person name="Haas B."/>
            <person name="Angiuoli S.V."/>
            <person name="Creasy T.H."/>
            <person name="Lu C."/>
            <person name="Suh B."/>
            <person name="Silva J.C."/>
            <person name="Utterback T.R."/>
            <person name="Feldblyum T.V."/>
            <person name="Pertea M."/>
            <person name="Allen J."/>
            <person name="Nierman W.C."/>
            <person name="Taracha E.L.N."/>
            <person name="Salzberg S.L."/>
            <person name="White O.R."/>
            <person name="Fitzhugh H.A."/>
            <person name="Morzaria S."/>
            <person name="Venter J.C."/>
            <person name="Fraser C.M."/>
            <person name="Nene V."/>
        </authorList>
    </citation>
    <scope>NUCLEOTIDE SEQUENCE [LARGE SCALE GENOMIC DNA]</scope>
    <source>
        <strain evidence="3 4">Muguga</strain>
    </source>
</reference>
<comment type="caution">
    <text evidence="3">The sequence shown here is derived from an EMBL/GenBank/DDBJ whole genome shotgun (WGS) entry which is preliminary data.</text>
</comment>
<feature type="compositionally biased region" description="Acidic residues" evidence="1">
    <location>
        <begin position="485"/>
        <end position="497"/>
    </location>
</feature>
<feature type="compositionally biased region" description="Basic and acidic residues" evidence="1">
    <location>
        <begin position="472"/>
        <end position="481"/>
    </location>
</feature>
<dbReference type="EMBL" id="AAGK01000004">
    <property type="protein sequence ID" value="EAN31516.1"/>
    <property type="molecule type" value="Genomic_DNA"/>
</dbReference>
<accession>Q4N323</accession>
<feature type="compositionally biased region" description="Acidic residues" evidence="1">
    <location>
        <begin position="228"/>
        <end position="251"/>
    </location>
</feature>
<keyword evidence="4" id="KW-1185">Reference proteome</keyword>
<evidence type="ECO:0000256" key="1">
    <source>
        <dbReference type="SAM" id="MobiDB-lite"/>
    </source>
</evidence>
<keyword evidence="2" id="KW-0732">Signal</keyword>
<dbReference type="RefSeq" id="XP_763799.1">
    <property type="nucleotide sequence ID" value="XM_758706.1"/>
</dbReference>
<dbReference type="KEGG" id="tpv:TP04_0164"/>
<dbReference type="Pfam" id="PF07708">
    <property type="entry name" value="Tash_PEST"/>
    <property type="match status" value="1"/>
</dbReference>
<feature type="compositionally biased region" description="Basic and acidic residues" evidence="1">
    <location>
        <begin position="160"/>
        <end position="196"/>
    </location>
</feature>
<dbReference type="InterPro" id="IPR011695">
    <property type="entry name" value="Tash_PEST_motif"/>
</dbReference>
<dbReference type="Proteomes" id="UP000001949">
    <property type="component" value="Unassembled WGS sequence"/>
</dbReference>
<feature type="chain" id="PRO_5004241171" description="Tash1 protein" evidence="2">
    <location>
        <begin position="20"/>
        <end position="514"/>
    </location>
</feature>
<organism evidence="3 4">
    <name type="scientific">Theileria parva</name>
    <name type="common">East coast fever infection agent</name>
    <dbReference type="NCBI Taxonomy" id="5875"/>
    <lineage>
        <taxon>Eukaryota</taxon>
        <taxon>Sar</taxon>
        <taxon>Alveolata</taxon>
        <taxon>Apicomplexa</taxon>
        <taxon>Aconoidasida</taxon>
        <taxon>Piroplasmida</taxon>
        <taxon>Theileriidae</taxon>
        <taxon>Theileria</taxon>
    </lineage>
</organism>
<name>Q4N323_THEPA</name>